<gene>
    <name evidence="1" type="ORF">G3574_14985</name>
</gene>
<reference evidence="1 2" key="1">
    <citation type="submission" date="2020-02" db="EMBL/GenBank/DDBJ databases">
        <authorList>
            <person name="Kim M.K."/>
        </authorList>
    </citation>
    <scope>NUCLEOTIDE SEQUENCE [LARGE SCALE GENOMIC DNA]</scope>
    <source>
        <strain evidence="1 2">17J57-3</strain>
    </source>
</reference>
<dbReference type="EMBL" id="JAAIVB010000048">
    <property type="protein sequence ID" value="NEX62393.1"/>
    <property type="molecule type" value="Genomic_DNA"/>
</dbReference>
<protein>
    <submittedName>
        <fullName evidence="1">DUF4865 family protein</fullName>
    </submittedName>
</protein>
<dbReference type="RefSeq" id="WP_163964588.1">
    <property type="nucleotide sequence ID" value="NZ_JAAIVB010000048.1"/>
</dbReference>
<name>A0A6B3SNS7_9BURK</name>
<dbReference type="Pfam" id="PF16157">
    <property type="entry name" value="DUF4865"/>
    <property type="match status" value="1"/>
</dbReference>
<evidence type="ECO:0000313" key="2">
    <source>
        <dbReference type="Proteomes" id="UP000482155"/>
    </source>
</evidence>
<comment type="caution">
    <text evidence="1">The sequence shown here is derived from an EMBL/GenBank/DDBJ whole genome shotgun (WGS) entry which is preliminary data.</text>
</comment>
<dbReference type="AlphaFoldDB" id="A0A6B3SNS7"/>
<accession>A0A6B3SNS7</accession>
<dbReference type="InterPro" id="IPR032349">
    <property type="entry name" value="DUF4865"/>
</dbReference>
<proteinExistence type="predicted"/>
<evidence type="ECO:0000313" key="1">
    <source>
        <dbReference type="EMBL" id="NEX62393.1"/>
    </source>
</evidence>
<sequence length="190" mass="21069">MIAMQYNLVLPADYDMGIIERRIAERGHATDGFPGLAFKAYLHAGKGDETSSADNVYAPFYLWHTVDGMNDFLCGPGFVGLTQSFGWPAVQRWNVWHAEHGSALDQARYATREILPIQPHADLGALRRAEIERSSASMADRGVLASLAGFEPADWSLVRFRLWSGMPGLPEDERGHGRLQIYRVGHVSLG</sequence>
<keyword evidence="2" id="KW-1185">Reference proteome</keyword>
<organism evidence="1 2">
    <name type="scientific">Noviherbaspirillum galbum</name>
    <dbReference type="NCBI Taxonomy" id="2709383"/>
    <lineage>
        <taxon>Bacteria</taxon>
        <taxon>Pseudomonadati</taxon>
        <taxon>Pseudomonadota</taxon>
        <taxon>Betaproteobacteria</taxon>
        <taxon>Burkholderiales</taxon>
        <taxon>Oxalobacteraceae</taxon>
        <taxon>Noviherbaspirillum</taxon>
    </lineage>
</organism>
<dbReference type="Proteomes" id="UP000482155">
    <property type="component" value="Unassembled WGS sequence"/>
</dbReference>